<dbReference type="RefSeq" id="WP_252960671.1">
    <property type="nucleotide sequence ID" value="NZ_CAMIPH010000001.1"/>
</dbReference>
<proteinExistence type="predicted"/>
<accession>A0ABY5CN08</accession>
<evidence type="ECO:0000313" key="1">
    <source>
        <dbReference type="EMBL" id="USU99410.1"/>
    </source>
</evidence>
<gene>
    <name evidence="1" type="ORF">KFQ06_15245</name>
</gene>
<reference evidence="1" key="1">
    <citation type="journal article" date="2022" name="BMC Genomics">
        <title>Genome sequence of the entomopathogenic Serratia entomophila isolate 626 and characterisation of the species specific itaconate degradation pathway.</title>
        <authorList>
            <person name="Vaughan A.L."/>
            <person name="Altermann E."/>
            <person name="Glare T.R."/>
            <person name="Hurst M.R.H."/>
        </authorList>
    </citation>
    <scope>NUCLEOTIDE SEQUENCE</scope>
    <source>
        <strain evidence="1">626</strain>
    </source>
</reference>
<organism evidence="1 2">
    <name type="scientific">Serratia entomophila</name>
    <dbReference type="NCBI Taxonomy" id="42906"/>
    <lineage>
        <taxon>Bacteria</taxon>
        <taxon>Pseudomonadati</taxon>
        <taxon>Pseudomonadota</taxon>
        <taxon>Gammaproteobacteria</taxon>
        <taxon>Enterobacterales</taxon>
        <taxon>Yersiniaceae</taxon>
        <taxon>Serratia</taxon>
    </lineage>
</organism>
<dbReference type="Pfam" id="PF11115">
    <property type="entry name" value="DUF2623"/>
    <property type="match status" value="1"/>
</dbReference>
<dbReference type="EMBL" id="CP074347">
    <property type="protein sequence ID" value="USU99410.1"/>
    <property type="molecule type" value="Genomic_DNA"/>
</dbReference>
<protein>
    <submittedName>
        <fullName evidence="1">DUF2623 family protein</fullName>
    </submittedName>
</protein>
<sequence>MHNHFGKGLMAGLKAQSLKPAAELSKFCSDYKRGFVLGYAHHLAQSSGDENRAAFEAGRLCRAYGLSRDPTSEFFSGGASSLAEKFFCAGYNSTR</sequence>
<evidence type="ECO:0000313" key="2">
    <source>
        <dbReference type="Proteomes" id="UP001056873"/>
    </source>
</evidence>
<keyword evidence="2" id="KW-1185">Reference proteome</keyword>
<dbReference type="InterPro" id="IPR022574">
    <property type="entry name" value="DUF2623"/>
</dbReference>
<name>A0ABY5CN08_9GAMM</name>
<dbReference type="Proteomes" id="UP001056873">
    <property type="component" value="Chromosome"/>
</dbReference>